<name>A0ACD3Q927_LARCR</name>
<keyword evidence="2" id="KW-1185">Reference proteome</keyword>
<gene>
    <name evidence="1" type="ORF">E3U43_000537</name>
</gene>
<evidence type="ECO:0000313" key="2">
    <source>
        <dbReference type="Proteomes" id="UP000793456"/>
    </source>
</evidence>
<evidence type="ECO:0000313" key="1">
    <source>
        <dbReference type="EMBL" id="TMS03648.1"/>
    </source>
</evidence>
<dbReference type="EMBL" id="CM011695">
    <property type="protein sequence ID" value="TMS03648.1"/>
    <property type="molecule type" value="Genomic_DNA"/>
</dbReference>
<protein>
    <submittedName>
        <fullName evidence="1">Uncharacterized protein</fullName>
    </submittedName>
</protein>
<reference evidence="1" key="1">
    <citation type="submission" date="2018-11" db="EMBL/GenBank/DDBJ databases">
        <title>The sequence and de novo assembly of Larimichthys crocea genome using PacBio and Hi-C technologies.</title>
        <authorList>
            <person name="Xu P."/>
            <person name="Chen B."/>
            <person name="Zhou Z."/>
            <person name="Ke Q."/>
            <person name="Wu Y."/>
            <person name="Bai H."/>
            <person name="Pu F."/>
        </authorList>
    </citation>
    <scope>NUCLEOTIDE SEQUENCE</scope>
    <source>
        <tissue evidence="1">Muscle</tissue>
    </source>
</reference>
<dbReference type="Proteomes" id="UP000793456">
    <property type="component" value="Chromosome XXII"/>
</dbReference>
<comment type="caution">
    <text evidence="1">The sequence shown here is derived from an EMBL/GenBank/DDBJ whole genome shotgun (WGS) entry which is preliminary data.</text>
</comment>
<accession>A0ACD3Q927</accession>
<sequence>MDGKKRMFDVIQETLESDFPAWFSRVFSYASNPGLVLPFILLMVLAIYYLQSTSKSYKEANVELKKKLQTQNEENKKKNKRAALKAQMDLEEARKAASQTTEQQNNNNASPQDHEADEEESQSSSGERMYHETKNFQLPEPPFPGSITMETTALKGTCPVSRDKVNPGFTGCRACRGTEGVRKPLYILQALIVTVLESNEKLIKSVFFKLCIHDKH</sequence>
<proteinExistence type="predicted"/>
<organism evidence="1 2">
    <name type="scientific">Larimichthys crocea</name>
    <name type="common">Large yellow croaker</name>
    <name type="synonym">Pseudosciaena crocea</name>
    <dbReference type="NCBI Taxonomy" id="215358"/>
    <lineage>
        <taxon>Eukaryota</taxon>
        <taxon>Metazoa</taxon>
        <taxon>Chordata</taxon>
        <taxon>Craniata</taxon>
        <taxon>Vertebrata</taxon>
        <taxon>Euteleostomi</taxon>
        <taxon>Actinopterygii</taxon>
        <taxon>Neopterygii</taxon>
        <taxon>Teleostei</taxon>
        <taxon>Neoteleostei</taxon>
        <taxon>Acanthomorphata</taxon>
        <taxon>Eupercaria</taxon>
        <taxon>Sciaenidae</taxon>
        <taxon>Larimichthys</taxon>
    </lineage>
</organism>